<gene>
    <name evidence="1" type="ORF">ACFFPI_07010</name>
</gene>
<protein>
    <submittedName>
        <fullName evidence="1">Uncharacterized protein</fullName>
    </submittedName>
</protein>
<dbReference type="Proteomes" id="UP001589536">
    <property type="component" value="Unassembled WGS sequence"/>
</dbReference>
<evidence type="ECO:0000313" key="2">
    <source>
        <dbReference type="Proteomes" id="UP001589536"/>
    </source>
</evidence>
<organism evidence="1 2">
    <name type="scientific">Arthrobacter methylotrophus</name>
    <dbReference type="NCBI Taxonomy" id="121291"/>
    <lineage>
        <taxon>Bacteria</taxon>
        <taxon>Bacillati</taxon>
        <taxon>Actinomycetota</taxon>
        <taxon>Actinomycetes</taxon>
        <taxon>Micrococcales</taxon>
        <taxon>Micrococcaceae</taxon>
        <taxon>Arthrobacter</taxon>
    </lineage>
</organism>
<proteinExistence type="predicted"/>
<dbReference type="EMBL" id="JBHMBH010000019">
    <property type="protein sequence ID" value="MFB9713902.1"/>
    <property type="molecule type" value="Genomic_DNA"/>
</dbReference>
<accession>A0ABV5UN07</accession>
<sequence length="244" mass="27183">MTTDTAARQPKGIPAGGQFAATAHTEPAIGLVSSEPQSASEHFGVYFAHQELLRRHREQAEVLDHMHQIQSLRCLSSAILAKYPDAAVLRIRESEDGENQFDLISLADADGALLELSLDDDSWTMEEPYLTGPDLRELAWALNPKDDSWAEGVAEFHGGRKYTRMADINLKAATQAPLPDVSPQNDPLTRAFAAQEQKDLIESANFGIITIQDCLDEEHYDSDKKEDLEELRDRVNTLLTNKNR</sequence>
<evidence type="ECO:0000313" key="1">
    <source>
        <dbReference type="EMBL" id="MFB9713902.1"/>
    </source>
</evidence>
<dbReference type="RefSeq" id="WP_345041938.1">
    <property type="nucleotide sequence ID" value="NZ_BAABED010000001.1"/>
</dbReference>
<comment type="caution">
    <text evidence="1">The sequence shown here is derived from an EMBL/GenBank/DDBJ whole genome shotgun (WGS) entry which is preliminary data.</text>
</comment>
<reference evidence="1 2" key="1">
    <citation type="submission" date="2024-09" db="EMBL/GenBank/DDBJ databases">
        <authorList>
            <person name="Sun Q."/>
            <person name="Mori K."/>
        </authorList>
    </citation>
    <scope>NUCLEOTIDE SEQUENCE [LARGE SCALE GENOMIC DNA]</scope>
    <source>
        <strain evidence="1 2">JCM 13519</strain>
    </source>
</reference>
<keyword evidence="2" id="KW-1185">Reference proteome</keyword>
<name>A0ABV5UN07_9MICC</name>